<dbReference type="PANTHER" id="PTHR32322:SF2">
    <property type="entry name" value="EAMA DOMAIN-CONTAINING PROTEIN"/>
    <property type="match status" value="1"/>
</dbReference>
<comment type="subcellular location">
    <subcellularLocation>
        <location evidence="1">Membrane</location>
        <topology evidence="1">Multi-pass membrane protein</topology>
    </subcellularLocation>
</comment>
<comment type="caution">
    <text evidence="8">The sequence shown here is derived from an EMBL/GenBank/DDBJ whole genome shotgun (WGS) entry which is preliminary data.</text>
</comment>
<keyword evidence="3 6" id="KW-0812">Transmembrane</keyword>
<feature type="transmembrane region" description="Helical" evidence="6">
    <location>
        <begin position="254"/>
        <end position="273"/>
    </location>
</feature>
<dbReference type="PANTHER" id="PTHR32322">
    <property type="entry name" value="INNER MEMBRANE TRANSPORTER"/>
    <property type="match status" value="1"/>
</dbReference>
<evidence type="ECO:0000256" key="6">
    <source>
        <dbReference type="SAM" id="Phobius"/>
    </source>
</evidence>
<evidence type="ECO:0000256" key="2">
    <source>
        <dbReference type="ARBA" id="ARBA00007362"/>
    </source>
</evidence>
<dbReference type="SUPFAM" id="SSF103481">
    <property type="entry name" value="Multidrug resistance efflux transporter EmrE"/>
    <property type="match status" value="2"/>
</dbReference>
<evidence type="ECO:0000313" key="9">
    <source>
        <dbReference type="Proteomes" id="UP000034119"/>
    </source>
</evidence>
<feature type="transmembrane region" description="Helical" evidence="6">
    <location>
        <begin position="151"/>
        <end position="174"/>
    </location>
</feature>
<dbReference type="InterPro" id="IPR000620">
    <property type="entry name" value="EamA_dom"/>
</dbReference>
<dbReference type="Pfam" id="PF00892">
    <property type="entry name" value="EamA"/>
    <property type="match status" value="2"/>
</dbReference>
<evidence type="ECO:0000256" key="3">
    <source>
        <dbReference type="ARBA" id="ARBA00022692"/>
    </source>
</evidence>
<evidence type="ECO:0000256" key="4">
    <source>
        <dbReference type="ARBA" id="ARBA00022989"/>
    </source>
</evidence>
<dbReference type="STRING" id="1618342.UY40_C0001G0025"/>
<dbReference type="Proteomes" id="UP000034119">
    <property type="component" value="Unassembled WGS sequence"/>
</dbReference>
<dbReference type="AlphaFoldDB" id="A0A0G1XUI3"/>
<feature type="domain" description="EamA" evidence="7">
    <location>
        <begin position="7"/>
        <end position="139"/>
    </location>
</feature>
<comment type="similarity">
    <text evidence="2">Belongs to the EamA transporter family.</text>
</comment>
<feature type="transmembrane region" description="Helical" evidence="6">
    <location>
        <begin position="100"/>
        <end position="117"/>
    </location>
</feature>
<feature type="transmembrane region" description="Helical" evidence="6">
    <location>
        <begin position="38"/>
        <end position="59"/>
    </location>
</feature>
<evidence type="ECO:0000313" key="8">
    <source>
        <dbReference type="EMBL" id="KKW06247.1"/>
    </source>
</evidence>
<evidence type="ECO:0000256" key="1">
    <source>
        <dbReference type="ARBA" id="ARBA00004141"/>
    </source>
</evidence>
<reference evidence="8 9" key="1">
    <citation type="journal article" date="2015" name="Nature">
        <title>rRNA introns, odd ribosomes, and small enigmatic genomes across a large radiation of phyla.</title>
        <authorList>
            <person name="Brown C.T."/>
            <person name="Hug L.A."/>
            <person name="Thomas B.C."/>
            <person name="Sharon I."/>
            <person name="Castelle C.J."/>
            <person name="Singh A."/>
            <person name="Wilkins M.J."/>
            <person name="Williams K.H."/>
            <person name="Banfield J.F."/>
        </authorList>
    </citation>
    <scope>NUCLEOTIDE SEQUENCE [LARGE SCALE GENOMIC DNA]</scope>
</reference>
<dbReference type="GO" id="GO:0016020">
    <property type="term" value="C:membrane"/>
    <property type="evidence" value="ECO:0007669"/>
    <property type="project" value="UniProtKB-SubCell"/>
</dbReference>
<feature type="transmembrane region" description="Helical" evidence="6">
    <location>
        <begin position="186"/>
        <end position="209"/>
    </location>
</feature>
<sequence>MSKSRLTAYLFLLGTVLIWGAAIPVIKFTLGGISALPFLTYRFGISALLAVALAPWGGLKLPPGRKIFWKTILYAFITSTITLGLLFLGVERTTVLDTTIINAIGPLIVVAAGALLLKEHVTHREKIGIGIAILGTFLAALEPIFKGGADGYQLTGNILIYLSLLTNAASAVLAKKLLRGGVSPLALTNISFLMGFLTVLPILALSGGYNQFIPTIQSLTFPYHLGVFYMAVLSGTFAYALWTRAQRTIEIGEAAVFSYLYPLISAPLAVFWLGERVTAPFLAGALFVGLGVYLAEAKKKRLPQTS</sequence>
<dbReference type="InterPro" id="IPR050638">
    <property type="entry name" value="AA-Vitamin_Transporters"/>
</dbReference>
<proteinExistence type="inferred from homology"/>
<feature type="domain" description="EamA" evidence="7">
    <location>
        <begin position="155"/>
        <end position="294"/>
    </location>
</feature>
<protein>
    <recommendedName>
        <fullName evidence="7">EamA domain-containing protein</fullName>
    </recommendedName>
</protein>
<feature type="transmembrane region" description="Helical" evidence="6">
    <location>
        <begin position="71"/>
        <end position="88"/>
    </location>
</feature>
<dbReference type="EMBL" id="LCPW01000001">
    <property type="protein sequence ID" value="KKW06247.1"/>
    <property type="molecule type" value="Genomic_DNA"/>
</dbReference>
<feature type="transmembrane region" description="Helical" evidence="6">
    <location>
        <begin position="221"/>
        <end position="242"/>
    </location>
</feature>
<accession>A0A0G1XUI3</accession>
<name>A0A0G1XUI3_9BACT</name>
<evidence type="ECO:0000256" key="5">
    <source>
        <dbReference type="ARBA" id="ARBA00023136"/>
    </source>
</evidence>
<feature type="transmembrane region" description="Helical" evidence="6">
    <location>
        <begin position="279"/>
        <end position="295"/>
    </location>
</feature>
<keyword evidence="5 6" id="KW-0472">Membrane</keyword>
<dbReference type="InterPro" id="IPR037185">
    <property type="entry name" value="EmrE-like"/>
</dbReference>
<evidence type="ECO:0000259" key="7">
    <source>
        <dbReference type="Pfam" id="PF00892"/>
    </source>
</evidence>
<keyword evidence="4 6" id="KW-1133">Transmembrane helix</keyword>
<organism evidence="8 9">
    <name type="scientific">candidate division CPR1 bacterium GW2011_GWC1_49_13</name>
    <dbReference type="NCBI Taxonomy" id="1618342"/>
    <lineage>
        <taxon>Bacteria</taxon>
        <taxon>candidate division CPR1</taxon>
    </lineage>
</organism>
<feature type="transmembrane region" description="Helical" evidence="6">
    <location>
        <begin position="7"/>
        <end position="26"/>
    </location>
</feature>
<feature type="transmembrane region" description="Helical" evidence="6">
    <location>
        <begin position="129"/>
        <end position="145"/>
    </location>
</feature>
<gene>
    <name evidence="8" type="ORF">UY40_C0001G0025</name>
</gene>